<accession>A0A2P5AY34</accession>
<sequence>DFIVLDKKEDKNLLIILERPFLATGRTVIDVYKGELTMRVEDQVISFNVFKKVDAPSNIDDCYRVDLVKESIEDNLWKEAPVISHEASVIHPVDVGAKKAQRNTNGVEVSQHSSNSNPLIEVIEPSFSSLRHHKPDKKDFRK</sequence>
<dbReference type="Proteomes" id="UP000237000">
    <property type="component" value="Unassembled WGS sequence"/>
</dbReference>
<gene>
    <name evidence="1" type="ORF">TorRG33x02_338050</name>
</gene>
<evidence type="ECO:0000313" key="2">
    <source>
        <dbReference type="Proteomes" id="UP000237000"/>
    </source>
</evidence>
<proteinExistence type="predicted"/>
<reference evidence="2" key="1">
    <citation type="submission" date="2016-06" db="EMBL/GenBank/DDBJ databases">
        <title>Parallel loss of symbiosis genes in relatives of nitrogen-fixing non-legume Parasponia.</title>
        <authorList>
            <person name="Van Velzen R."/>
            <person name="Holmer R."/>
            <person name="Bu F."/>
            <person name="Rutten L."/>
            <person name="Van Zeijl A."/>
            <person name="Liu W."/>
            <person name="Santuari L."/>
            <person name="Cao Q."/>
            <person name="Sharma T."/>
            <person name="Shen D."/>
            <person name="Roswanjaya Y."/>
            <person name="Wardhani T."/>
            <person name="Kalhor M.S."/>
            <person name="Jansen J."/>
            <person name="Van den Hoogen J."/>
            <person name="Gungor B."/>
            <person name="Hartog M."/>
            <person name="Hontelez J."/>
            <person name="Verver J."/>
            <person name="Yang W.-C."/>
            <person name="Schijlen E."/>
            <person name="Repin R."/>
            <person name="Schilthuizen M."/>
            <person name="Schranz E."/>
            <person name="Heidstra R."/>
            <person name="Miyata K."/>
            <person name="Fedorova E."/>
            <person name="Kohlen W."/>
            <person name="Bisseling T."/>
            <person name="Smit S."/>
            <person name="Geurts R."/>
        </authorList>
    </citation>
    <scope>NUCLEOTIDE SEQUENCE [LARGE SCALE GENOMIC DNA]</scope>
    <source>
        <strain evidence="2">cv. RG33-2</strain>
    </source>
</reference>
<dbReference type="AlphaFoldDB" id="A0A2P5AY34"/>
<dbReference type="EMBL" id="JXTC01000661">
    <property type="protein sequence ID" value="PON41416.1"/>
    <property type="molecule type" value="Genomic_DNA"/>
</dbReference>
<dbReference type="InParanoid" id="A0A2P5AY34"/>
<protein>
    <recommendedName>
        <fullName evidence="3">Reverse transcriptase domain-containing protein</fullName>
    </recommendedName>
</protein>
<evidence type="ECO:0008006" key="3">
    <source>
        <dbReference type="Google" id="ProtNLM"/>
    </source>
</evidence>
<evidence type="ECO:0000313" key="1">
    <source>
        <dbReference type="EMBL" id="PON41416.1"/>
    </source>
</evidence>
<organism evidence="1 2">
    <name type="scientific">Trema orientale</name>
    <name type="common">Charcoal tree</name>
    <name type="synonym">Celtis orientalis</name>
    <dbReference type="NCBI Taxonomy" id="63057"/>
    <lineage>
        <taxon>Eukaryota</taxon>
        <taxon>Viridiplantae</taxon>
        <taxon>Streptophyta</taxon>
        <taxon>Embryophyta</taxon>
        <taxon>Tracheophyta</taxon>
        <taxon>Spermatophyta</taxon>
        <taxon>Magnoliopsida</taxon>
        <taxon>eudicotyledons</taxon>
        <taxon>Gunneridae</taxon>
        <taxon>Pentapetalae</taxon>
        <taxon>rosids</taxon>
        <taxon>fabids</taxon>
        <taxon>Rosales</taxon>
        <taxon>Cannabaceae</taxon>
        <taxon>Trema</taxon>
    </lineage>
</organism>
<dbReference type="OrthoDB" id="1166370at2759"/>
<keyword evidence="2" id="KW-1185">Reference proteome</keyword>
<comment type="caution">
    <text evidence="1">The sequence shown here is derived from an EMBL/GenBank/DDBJ whole genome shotgun (WGS) entry which is preliminary data.</text>
</comment>
<feature type="non-terminal residue" evidence="1">
    <location>
        <position position="1"/>
    </location>
</feature>
<name>A0A2P5AY34_TREOI</name>
<dbReference type="PANTHER" id="PTHR33067">
    <property type="entry name" value="RNA-DIRECTED DNA POLYMERASE-RELATED"/>
    <property type="match status" value="1"/>
</dbReference>